<reference evidence="1" key="2">
    <citation type="submission" date="2013-04" db="UniProtKB">
        <authorList>
            <consortium name="EnsemblPlants"/>
        </authorList>
    </citation>
    <scope>IDENTIFICATION</scope>
</reference>
<reference evidence="1" key="1">
    <citation type="journal article" date="2013" name="Nat. Commun.">
        <title>Whole-genome sequencing of Oryza brachyantha reveals mechanisms underlying Oryza genome evolution.</title>
        <authorList>
            <person name="Chen J."/>
            <person name="Huang Q."/>
            <person name="Gao D."/>
            <person name="Wang J."/>
            <person name="Lang Y."/>
            <person name="Liu T."/>
            <person name="Li B."/>
            <person name="Bai Z."/>
            <person name="Luis Goicoechea J."/>
            <person name="Liang C."/>
            <person name="Chen C."/>
            <person name="Zhang W."/>
            <person name="Sun S."/>
            <person name="Liao Y."/>
            <person name="Zhang X."/>
            <person name="Yang L."/>
            <person name="Song C."/>
            <person name="Wang M."/>
            <person name="Shi J."/>
            <person name="Liu G."/>
            <person name="Liu J."/>
            <person name="Zhou H."/>
            <person name="Zhou W."/>
            <person name="Yu Q."/>
            <person name="An N."/>
            <person name="Chen Y."/>
            <person name="Cai Q."/>
            <person name="Wang B."/>
            <person name="Liu B."/>
            <person name="Min J."/>
            <person name="Huang Y."/>
            <person name="Wu H."/>
            <person name="Li Z."/>
            <person name="Zhang Y."/>
            <person name="Yin Y."/>
            <person name="Song W."/>
            <person name="Jiang J."/>
            <person name="Jackson S.A."/>
            <person name="Wing R.A."/>
            <person name="Wang J."/>
            <person name="Chen M."/>
        </authorList>
    </citation>
    <scope>NUCLEOTIDE SEQUENCE [LARGE SCALE GENOMIC DNA]</scope>
    <source>
        <strain evidence="1">cv. IRGC 101232</strain>
    </source>
</reference>
<evidence type="ECO:0000313" key="1">
    <source>
        <dbReference type="EnsemblPlants" id="OB06G31790.1"/>
    </source>
</evidence>
<sequence>MKMKGENCSLCAWLYGSCLRRGGLVLLGLLDWTICIWSRGTYVVSWSCAPYRCTVRALTEQDTRAEAKPLEQQQVIELDE</sequence>
<dbReference type="EnsemblPlants" id="OB06G31790.1">
    <property type="protein sequence ID" value="OB06G31790.1"/>
    <property type="gene ID" value="OB06G31790"/>
</dbReference>
<name>J3MGN5_ORYBR</name>
<dbReference type="Gramene" id="OB06G31790.1">
    <property type="protein sequence ID" value="OB06G31790.1"/>
    <property type="gene ID" value="OB06G31790"/>
</dbReference>
<evidence type="ECO:0000313" key="2">
    <source>
        <dbReference type="Proteomes" id="UP000006038"/>
    </source>
</evidence>
<dbReference type="HOGENOM" id="CLU_2593639_0_0_1"/>
<dbReference type="AlphaFoldDB" id="J3MGN5"/>
<protein>
    <submittedName>
        <fullName evidence="1">Uncharacterized protein</fullName>
    </submittedName>
</protein>
<proteinExistence type="predicted"/>
<dbReference type="Proteomes" id="UP000006038">
    <property type="component" value="Chromosome 6"/>
</dbReference>
<keyword evidence="2" id="KW-1185">Reference proteome</keyword>
<organism evidence="1">
    <name type="scientific">Oryza brachyantha</name>
    <name type="common">malo sina</name>
    <dbReference type="NCBI Taxonomy" id="4533"/>
    <lineage>
        <taxon>Eukaryota</taxon>
        <taxon>Viridiplantae</taxon>
        <taxon>Streptophyta</taxon>
        <taxon>Embryophyta</taxon>
        <taxon>Tracheophyta</taxon>
        <taxon>Spermatophyta</taxon>
        <taxon>Magnoliopsida</taxon>
        <taxon>Liliopsida</taxon>
        <taxon>Poales</taxon>
        <taxon>Poaceae</taxon>
        <taxon>BOP clade</taxon>
        <taxon>Oryzoideae</taxon>
        <taxon>Oryzeae</taxon>
        <taxon>Oryzinae</taxon>
        <taxon>Oryza</taxon>
    </lineage>
</organism>
<accession>J3MGN5</accession>